<proteinExistence type="predicted"/>
<accession>A0AAW8NF40</accession>
<sequence>MNYYTPAAQDRARDAASDAIEKVLNGMSEPLSRHALHARWRRACEAMDTFLEAQDTGEE</sequence>
<reference evidence="1" key="1">
    <citation type="submission" date="2023-07" db="EMBL/GenBank/DDBJ databases">
        <title>Sorghum-associated microbial communities from plants grown in Nebraska, USA.</title>
        <authorList>
            <person name="Schachtman D."/>
        </authorList>
    </citation>
    <scope>NUCLEOTIDE SEQUENCE</scope>
    <source>
        <strain evidence="1">BE261</strain>
    </source>
</reference>
<comment type="caution">
    <text evidence="1">The sequence shown here is derived from an EMBL/GenBank/DDBJ whole genome shotgun (WGS) entry which is preliminary data.</text>
</comment>
<protein>
    <submittedName>
        <fullName evidence="1">Uncharacterized protein</fullName>
    </submittedName>
</protein>
<dbReference type="RefSeq" id="WP_310113199.1">
    <property type="nucleotide sequence ID" value="NZ_CAXURQ020000001.1"/>
</dbReference>
<gene>
    <name evidence="1" type="ORF">J2X12_003044</name>
</gene>
<dbReference type="GeneID" id="97423505"/>
<evidence type="ECO:0000313" key="1">
    <source>
        <dbReference type="EMBL" id="MDR7164999.1"/>
    </source>
</evidence>
<dbReference type="EMBL" id="JAVDWN010000011">
    <property type="protein sequence ID" value="MDR7164999.1"/>
    <property type="molecule type" value="Genomic_DNA"/>
</dbReference>
<dbReference type="AlphaFoldDB" id="A0AAW8NF40"/>
<name>A0AAW8NF40_PSEOX</name>
<evidence type="ECO:0000313" key="2">
    <source>
        <dbReference type="Proteomes" id="UP001262032"/>
    </source>
</evidence>
<organism evidence="1 2">
    <name type="scientific">Pseudarthrobacter oxydans</name>
    <name type="common">Arthrobacter oxydans</name>
    <dbReference type="NCBI Taxonomy" id="1671"/>
    <lineage>
        <taxon>Bacteria</taxon>
        <taxon>Bacillati</taxon>
        <taxon>Actinomycetota</taxon>
        <taxon>Actinomycetes</taxon>
        <taxon>Micrococcales</taxon>
        <taxon>Micrococcaceae</taxon>
        <taxon>Pseudarthrobacter</taxon>
    </lineage>
</organism>
<dbReference type="Proteomes" id="UP001262032">
    <property type="component" value="Unassembled WGS sequence"/>
</dbReference>